<feature type="chain" id="PRO_5009134305" evidence="7">
    <location>
        <begin position="21"/>
        <end position="415"/>
    </location>
</feature>
<feature type="transmembrane region" description="Helical" evidence="6">
    <location>
        <begin position="357"/>
        <end position="375"/>
    </location>
</feature>
<dbReference type="GO" id="GO:0005385">
    <property type="term" value="F:zinc ion transmembrane transporter activity"/>
    <property type="evidence" value="ECO:0007669"/>
    <property type="project" value="TreeGrafter"/>
</dbReference>
<evidence type="ECO:0000256" key="1">
    <source>
        <dbReference type="ARBA" id="ARBA00004141"/>
    </source>
</evidence>
<proteinExistence type="predicted"/>
<dbReference type="GO" id="GO:0006882">
    <property type="term" value="P:intracellular zinc ion homeostasis"/>
    <property type="evidence" value="ECO:0007669"/>
    <property type="project" value="TreeGrafter"/>
</dbReference>
<dbReference type="RefSeq" id="XP_018983709.1">
    <property type="nucleotide sequence ID" value="XM_019130867.1"/>
</dbReference>
<keyword evidence="7" id="KW-0732">Signal</keyword>
<dbReference type="GO" id="GO:0016020">
    <property type="term" value="C:membrane"/>
    <property type="evidence" value="ECO:0007669"/>
    <property type="project" value="UniProtKB-SubCell"/>
</dbReference>
<dbReference type="InterPro" id="IPR003689">
    <property type="entry name" value="ZIP"/>
</dbReference>
<name>A0A1E3QL20_9ASCO</name>
<evidence type="ECO:0000256" key="7">
    <source>
        <dbReference type="SAM" id="SignalP"/>
    </source>
</evidence>
<feature type="transmembrane region" description="Helical" evidence="6">
    <location>
        <begin position="117"/>
        <end position="138"/>
    </location>
</feature>
<dbReference type="PANTHER" id="PTHR16950:SF16">
    <property type="entry name" value="ZINC TRANSPORTER ZIP13"/>
    <property type="match status" value="1"/>
</dbReference>
<evidence type="ECO:0000313" key="9">
    <source>
        <dbReference type="Proteomes" id="UP000094336"/>
    </source>
</evidence>
<dbReference type="EMBL" id="KV454435">
    <property type="protein sequence ID" value="ODQ78381.1"/>
    <property type="molecule type" value="Genomic_DNA"/>
</dbReference>
<evidence type="ECO:0000256" key="6">
    <source>
        <dbReference type="SAM" id="Phobius"/>
    </source>
</evidence>
<feature type="transmembrane region" description="Helical" evidence="6">
    <location>
        <begin position="395"/>
        <end position="414"/>
    </location>
</feature>
<accession>A0A1E3QL20</accession>
<keyword evidence="9" id="KW-1185">Reference proteome</keyword>
<sequence length="415" mass="44235">MKLSITTALAIFGLSTAVSAHGGHGRAPGLFHHDGVINLENLQLQLAACPVVEHLNTLKAIEEANHEESIVEWFFEKLFPFGPAANALLATAYISGPPNFILALIPASIDPSSLSLLVSFAIGGLLGDVFLHLLPQVFMGEPVDGGVQFMIVDEKRNTILGVFIFVGFVIFMIIDKSLRILAHTGDGESHGHGHSHTHASSSAVEEKESGDSTLRQRKRSVEDAKASEPVIAQPNASVKTSAYLNLISDFTHNITDGLAIAGSFYISKSVGSTTALAVFFHEIPHEIGDFALLIQGGFTKWEAMNSQFITAVGAFLGTFIGIGIQRLGKSSAVAIAGEKVAETVGGLWGTTVQIGDLTIPFTAGGFLYIATVGVIPEILELGSKTTRWHEAKKSVAQLVCMMVGILLMFGISWME</sequence>
<keyword evidence="2 6" id="KW-0812">Transmembrane</keyword>
<dbReference type="AlphaFoldDB" id="A0A1E3QL20"/>
<organism evidence="8 9">
    <name type="scientific">Babjeviella inositovora NRRL Y-12698</name>
    <dbReference type="NCBI Taxonomy" id="984486"/>
    <lineage>
        <taxon>Eukaryota</taxon>
        <taxon>Fungi</taxon>
        <taxon>Dikarya</taxon>
        <taxon>Ascomycota</taxon>
        <taxon>Saccharomycotina</taxon>
        <taxon>Pichiomycetes</taxon>
        <taxon>Serinales incertae sedis</taxon>
        <taxon>Babjeviella</taxon>
    </lineage>
</organism>
<protein>
    <submittedName>
        <fullName evidence="8">Uncharacterized protein</fullName>
    </submittedName>
</protein>
<comment type="subcellular location">
    <subcellularLocation>
        <location evidence="1">Membrane</location>
        <topology evidence="1">Multi-pass membrane protein</topology>
    </subcellularLocation>
</comment>
<dbReference type="OrthoDB" id="200954at2759"/>
<evidence type="ECO:0000256" key="4">
    <source>
        <dbReference type="ARBA" id="ARBA00023136"/>
    </source>
</evidence>
<feature type="transmembrane region" description="Helical" evidence="6">
    <location>
        <begin position="158"/>
        <end position="174"/>
    </location>
</feature>
<dbReference type="Proteomes" id="UP000094336">
    <property type="component" value="Unassembled WGS sequence"/>
</dbReference>
<dbReference type="GeneID" id="30148720"/>
<dbReference type="PANTHER" id="PTHR16950">
    <property type="entry name" value="ZINC TRANSPORTER SLC39A7 HISTIDINE-RICH MEMBRANE PROTEIN KE4"/>
    <property type="match status" value="1"/>
</dbReference>
<feature type="transmembrane region" description="Helical" evidence="6">
    <location>
        <begin position="84"/>
        <end position="105"/>
    </location>
</feature>
<keyword evidence="3 6" id="KW-1133">Transmembrane helix</keyword>
<reference evidence="9" key="1">
    <citation type="submission" date="2016-05" db="EMBL/GenBank/DDBJ databases">
        <title>Comparative genomics of biotechnologically important yeasts.</title>
        <authorList>
            <consortium name="DOE Joint Genome Institute"/>
            <person name="Riley R."/>
            <person name="Haridas S."/>
            <person name="Wolfe K.H."/>
            <person name="Lopes M.R."/>
            <person name="Hittinger C.T."/>
            <person name="Goker M."/>
            <person name="Salamov A."/>
            <person name="Wisecaver J."/>
            <person name="Long T.M."/>
            <person name="Aerts A.L."/>
            <person name="Barry K."/>
            <person name="Choi C."/>
            <person name="Clum A."/>
            <person name="Coughlan A.Y."/>
            <person name="Deshpande S."/>
            <person name="Douglass A.P."/>
            <person name="Hanson S.J."/>
            <person name="Klenk H.-P."/>
            <person name="Labutti K."/>
            <person name="Lapidus A."/>
            <person name="Lindquist E."/>
            <person name="Lipzen A."/>
            <person name="Meier-Kolthoff J.P."/>
            <person name="Ohm R.A."/>
            <person name="Otillar R.P."/>
            <person name="Pangilinan J."/>
            <person name="Peng Y."/>
            <person name="Rokas A."/>
            <person name="Rosa C.A."/>
            <person name="Scheuner C."/>
            <person name="Sibirny A.A."/>
            <person name="Slot J.C."/>
            <person name="Stielow J.B."/>
            <person name="Sun H."/>
            <person name="Kurtzman C.P."/>
            <person name="Blackwell M."/>
            <person name="Grigoriev I.V."/>
            <person name="Jeffries T.W."/>
        </authorList>
    </citation>
    <scope>NUCLEOTIDE SEQUENCE [LARGE SCALE GENOMIC DNA]</scope>
    <source>
        <strain evidence="9">NRRL Y-12698</strain>
    </source>
</reference>
<feature type="transmembrane region" description="Helical" evidence="6">
    <location>
        <begin position="308"/>
        <end position="328"/>
    </location>
</feature>
<gene>
    <name evidence="8" type="ORF">BABINDRAFT_172202</name>
</gene>
<evidence type="ECO:0000256" key="2">
    <source>
        <dbReference type="ARBA" id="ARBA00022692"/>
    </source>
</evidence>
<evidence type="ECO:0000313" key="8">
    <source>
        <dbReference type="EMBL" id="ODQ78381.1"/>
    </source>
</evidence>
<dbReference type="STRING" id="984486.A0A1E3QL20"/>
<keyword evidence="4 6" id="KW-0472">Membrane</keyword>
<dbReference type="Pfam" id="PF02535">
    <property type="entry name" value="Zip"/>
    <property type="match status" value="1"/>
</dbReference>
<feature type="region of interest" description="Disordered" evidence="5">
    <location>
        <begin position="187"/>
        <end position="228"/>
    </location>
</feature>
<evidence type="ECO:0000256" key="5">
    <source>
        <dbReference type="SAM" id="MobiDB-lite"/>
    </source>
</evidence>
<evidence type="ECO:0000256" key="3">
    <source>
        <dbReference type="ARBA" id="ARBA00022989"/>
    </source>
</evidence>
<feature type="signal peptide" evidence="7">
    <location>
        <begin position="1"/>
        <end position="20"/>
    </location>
</feature>